<dbReference type="PIRSF" id="PIRSF006118">
    <property type="entry name" value="KDO8-P_Ptase"/>
    <property type="match status" value="1"/>
</dbReference>
<feature type="binding site" evidence="7">
    <location>
        <position position="20"/>
    </location>
    <ligand>
        <name>Mg(2+)</name>
        <dbReference type="ChEBI" id="CHEBI:18420"/>
    </ligand>
</feature>
<evidence type="ECO:0000313" key="8">
    <source>
        <dbReference type="EMBL" id="AQQ09499.1"/>
    </source>
</evidence>
<evidence type="ECO:0000256" key="5">
    <source>
        <dbReference type="ARBA" id="ARBA00022801"/>
    </source>
</evidence>
<dbReference type="NCBIfam" id="TIGR01670">
    <property type="entry name" value="KdsC-phosphatas"/>
    <property type="match status" value="1"/>
</dbReference>
<dbReference type="InterPro" id="IPR036412">
    <property type="entry name" value="HAD-like_sf"/>
</dbReference>
<dbReference type="FunFam" id="3.40.50.1000:FF:000029">
    <property type="entry name" value="3-deoxy-D-manno-octulosonate 8-phosphate phosphatase KdsC"/>
    <property type="match status" value="1"/>
</dbReference>
<dbReference type="InterPro" id="IPR050793">
    <property type="entry name" value="CMP-NeuNAc_synthase"/>
</dbReference>
<dbReference type="InterPro" id="IPR010023">
    <property type="entry name" value="KdsC_fam"/>
</dbReference>
<dbReference type="CDD" id="cd01630">
    <property type="entry name" value="HAD_KDO-like"/>
    <property type="match status" value="1"/>
</dbReference>
<keyword evidence="5 8" id="KW-0378">Hydrolase</keyword>
<comment type="similarity">
    <text evidence="2">Belongs to the KdsC family.</text>
</comment>
<proteinExistence type="inferred from homology"/>
<dbReference type="EC" id="3.1.3.45" evidence="8"/>
<feature type="binding site" evidence="7">
    <location>
        <position position="22"/>
    </location>
    <ligand>
        <name>substrate</name>
    </ligand>
</feature>
<dbReference type="RefSeq" id="WP_077540090.1">
    <property type="nucleotide sequence ID" value="NZ_CP019633.1"/>
</dbReference>
<reference evidence="9" key="1">
    <citation type="submission" date="2017-02" db="EMBL/GenBank/DDBJ databases">
        <title>Comparative genomics and description of representatives of a novel lineage of planctomycetes thriving in anoxic sediments.</title>
        <authorList>
            <person name="Spring S."/>
            <person name="Bunk B."/>
            <person name="Sproer C."/>
            <person name="Klenk H.-P."/>
        </authorList>
    </citation>
    <scope>NUCLEOTIDE SEQUENCE [LARGE SCALE GENOMIC DNA]</scope>
    <source>
        <strain evidence="9">L21-RPul-D3</strain>
    </source>
</reference>
<evidence type="ECO:0000256" key="4">
    <source>
        <dbReference type="ARBA" id="ARBA00022723"/>
    </source>
</evidence>
<evidence type="ECO:0000256" key="2">
    <source>
        <dbReference type="ARBA" id="ARBA00005893"/>
    </source>
</evidence>
<keyword evidence="6 7" id="KW-0460">Magnesium</keyword>
<keyword evidence="9" id="KW-1185">Reference proteome</keyword>
<dbReference type="Pfam" id="PF08282">
    <property type="entry name" value="Hydrolase_3"/>
    <property type="match status" value="1"/>
</dbReference>
<evidence type="ECO:0000313" key="9">
    <source>
        <dbReference type="Proteomes" id="UP000188273"/>
    </source>
</evidence>
<dbReference type="STRING" id="1940790.L21SP3_01304"/>
<dbReference type="PANTHER" id="PTHR21485">
    <property type="entry name" value="HAD SUPERFAMILY MEMBERS CMAS AND KDSC"/>
    <property type="match status" value="1"/>
</dbReference>
<evidence type="ECO:0000256" key="1">
    <source>
        <dbReference type="ARBA" id="ARBA00001946"/>
    </source>
</evidence>
<dbReference type="PANTHER" id="PTHR21485:SF3">
    <property type="entry name" value="N-ACYLNEURAMINATE CYTIDYLYLTRANSFERASE"/>
    <property type="match status" value="1"/>
</dbReference>
<dbReference type="SUPFAM" id="SSF56784">
    <property type="entry name" value="HAD-like"/>
    <property type="match status" value="1"/>
</dbReference>
<protein>
    <submittedName>
        <fullName evidence="8">3-deoxy-D-manno-octulosonate 8-phosphate phosphatase KdsC</fullName>
        <ecNumber evidence="8">3.1.3.45</ecNumber>
    </submittedName>
</protein>
<dbReference type="KEGG" id="pbu:L21SP3_01304"/>
<dbReference type="GO" id="GO:0008781">
    <property type="term" value="F:N-acylneuraminate cytidylyltransferase activity"/>
    <property type="evidence" value="ECO:0007669"/>
    <property type="project" value="TreeGrafter"/>
</dbReference>
<dbReference type="GO" id="GO:0046872">
    <property type="term" value="F:metal ion binding"/>
    <property type="evidence" value="ECO:0007669"/>
    <property type="project" value="UniProtKB-KW"/>
</dbReference>
<keyword evidence="4 7" id="KW-0479">Metal-binding</keyword>
<dbReference type="Gene3D" id="3.40.50.1000">
    <property type="entry name" value="HAD superfamily/HAD-like"/>
    <property type="match status" value="1"/>
</dbReference>
<dbReference type="GO" id="GO:0019143">
    <property type="term" value="F:3-deoxy-manno-octulosonate-8-phosphatase activity"/>
    <property type="evidence" value="ECO:0007669"/>
    <property type="project" value="UniProtKB-EC"/>
</dbReference>
<sequence>MFKQEYDKEKLKNIRLLVLDVDGVLTDGSIILNDYGVESKAFNVHDGHGIKLWHRAGHQSAILSGRAVNVTNLRAAQLDIQHVYQGCKLKLPVFQQMLETLQIQPEQTAWIGDDVVDMPVARQAGFSAAVDNAVDELKLCSDYVSKRPGGGGAVREIVKLILEHQDKWQELMNRYLG</sequence>
<dbReference type="InterPro" id="IPR023214">
    <property type="entry name" value="HAD_sf"/>
</dbReference>
<dbReference type="AlphaFoldDB" id="A0A1Q2HPV3"/>
<comment type="subunit">
    <text evidence="3">Homotetramer.</text>
</comment>
<gene>
    <name evidence="8" type="primary">kdsC</name>
    <name evidence="8" type="ORF">L21SP3_01304</name>
</gene>
<evidence type="ECO:0000256" key="3">
    <source>
        <dbReference type="ARBA" id="ARBA00011881"/>
    </source>
</evidence>
<dbReference type="SFLD" id="SFLDS00003">
    <property type="entry name" value="Haloacid_Dehalogenase"/>
    <property type="match status" value="1"/>
</dbReference>
<name>A0A1Q2HPV3_9BACT</name>
<accession>A0A1Q2HPV3</accession>
<dbReference type="EMBL" id="CP019633">
    <property type="protein sequence ID" value="AQQ09499.1"/>
    <property type="molecule type" value="Genomic_DNA"/>
</dbReference>
<comment type="cofactor">
    <cofactor evidence="1 7">
        <name>Mg(2+)</name>
        <dbReference type="ChEBI" id="CHEBI:18420"/>
    </cofactor>
</comment>
<dbReference type="SFLD" id="SFLDG01136">
    <property type="entry name" value="C1.6:_Phosphoserine_Phosphatas"/>
    <property type="match status" value="1"/>
</dbReference>
<dbReference type="SFLD" id="SFLDG01138">
    <property type="entry name" value="C1.6.2:_Deoxy-d-mannose-octulo"/>
    <property type="match status" value="1"/>
</dbReference>
<dbReference type="OrthoDB" id="9805604at2"/>
<dbReference type="Proteomes" id="UP000188273">
    <property type="component" value="Chromosome"/>
</dbReference>
<evidence type="ECO:0000256" key="6">
    <source>
        <dbReference type="ARBA" id="ARBA00022842"/>
    </source>
</evidence>
<organism evidence="8 9">
    <name type="scientific">Sedimentisphaera cyanobacteriorum</name>
    <dbReference type="NCBI Taxonomy" id="1940790"/>
    <lineage>
        <taxon>Bacteria</taxon>
        <taxon>Pseudomonadati</taxon>
        <taxon>Planctomycetota</taxon>
        <taxon>Phycisphaerae</taxon>
        <taxon>Sedimentisphaerales</taxon>
        <taxon>Sedimentisphaeraceae</taxon>
        <taxon>Sedimentisphaera</taxon>
    </lineage>
</organism>
<evidence type="ECO:0000256" key="7">
    <source>
        <dbReference type="PIRSR" id="PIRSR006118-2"/>
    </source>
</evidence>
<feature type="binding site" evidence="7">
    <location>
        <position position="113"/>
    </location>
    <ligand>
        <name>Mg(2+)</name>
        <dbReference type="ChEBI" id="CHEBI:18420"/>
    </ligand>
</feature>